<evidence type="ECO:0000313" key="2">
    <source>
        <dbReference type="Proteomes" id="UP000593572"/>
    </source>
</evidence>
<evidence type="ECO:0000313" key="1">
    <source>
        <dbReference type="EMBL" id="MBA0575938.1"/>
    </source>
</evidence>
<gene>
    <name evidence="1" type="ORF">Golob_024347</name>
</gene>
<proteinExistence type="predicted"/>
<accession>A0A7J8NG07</accession>
<protein>
    <submittedName>
        <fullName evidence="1">Uncharacterized protein</fullName>
    </submittedName>
</protein>
<dbReference type="EMBL" id="JABEZX010322268">
    <property type="protein sequence ID" value="MBA0575938.1"/>
    <property type="molecule type" value="Genomic_DNA"/>
</dbReference>
<name>A0A7J8NG07_9ROSI</name>
<dbReference type="AlphaFoldDB" id="A0A7J8NG07"/>
<reference evidence="1 2" key="1">
    <citation type="journal article" date="2019" name="Genome Biol. Evol.">
        <title>Insights into the evolution of the New World diploid cottons (Gossypium, subgenus Houzingenia) based on genome sequencing.</title>
        <authorList>
            <person name="Grover C.E."/>
            <person name="Arick M.A. 2nd"/>
            <person name="Thrash A."/>
            <person name="Conover J.L."/>
            <person name="Sanders W.S."/>
            <person name="Peterson D.G."/>
            <person name="Frelichowski J.E."/>
            <person name="Scheffler J.A."/>
            <person name="Scheffler B.E."/>
            <person name="Wendel J.F."/>
        </authorList>
    </citation>
    <scope>NUCLEOTIDE SEQUENCE [LARGE SCALE GENOMIC DNA]</scope>
    <source>
        <strain evidence="1">157</strain>
        <tissue evidence="1">Leaf</tissue>
    </source>
</reference>
<reference evidence="1" key="2">
    <citation type="submission" date="2020-04" db="EMBL/GenBank/DDBJ databases">
        <authorList>
            <person name="Grover C.E."/>
            <person name="Arick M.A. II"/>
            <person name="Thrash A."/>
            <person name="Conover J.L."/>
            <person name="Sanders W.S."/>
            <person name="Peterson D.G."/>
            <person name="Scheffler J.A."/>
            <person name="Scheffler B.E."/>
            <person name="Wendel J.F."/>
        </authorList>
    </citation>
    <scope>NUCLEOTIDE SEQUENCE</scope>
    <source>
        <strain evidence="1">157</strain>
        <tissue evidence="1">Leaf</tissue>
    </source>
</reference>
<comment type="caution">
    <text evidence="1">The sequence shown here is derived from an EMBL/GenBank/DDBJ whole genome shotgun (WGS) entry which is preliminary data.</text>
</comment>
<dbReference type="EMBL" id="JABEZX010322268">
    <property type="protein sequence ID" value="MBA0575937.1"/>
    <property type="molecule type" value="Genomic_DNA"/>
</dbReference>
<sequence length="45" mass="5418">MEKGFLDKVKTMWLSGYGLRRHNKRRVIAWWRDICQNYGISFASV</sequence>
<dbReference type="Proteomes" id="UP000593572">
    <property type="component" value="Unassembled WGS sequence"/>
</dbReference>
<organism evidence="1 2">
    <name type="scientific">Gossypium lobatum</name>
    <dbReference type="NCBI Taxonomy" id="34289"/>
    <lineage>
        <taxon>Eukaryota</taxon>
        <taxon>Viridiplantae</taxon>
        <taxon>Streptophyta</taxon>
        <taxon>Embryophyta</taxon>
        <taxon>Tracheophyta</taxon>
        <taxon>Spermatophyta</taxon>
        <taxon>Magnoliopsida</taxon>
        <taxon>eudicotyledons</taxon>
        <taxon>Gunneridae</taxon>
        <taxon>Pentapetalae</taxon>
        <taxon>rosids</taxon>
        <taxon>malvids</taxon>
        <taxon>Malvales</taxon>
        <taxon>Malvaceae</taxon>
        <taxon>Malvoideae</taxon>
        <taxon>Gossypium</taxon>
    </lineage>
</organism>
<keyword evidence="2" id="KW-1185">Reference proteome</keyword>